<proteinExistence type="inferred from homology"/>
<dbReference type="WBParaSite" id="nRc.2.0.1.t04196-RA">
    <property type="protein sequence ID" value="nRc.2.0.1.t04196-RA"/>
    <property type="gene ID" value="nRc.2.0.1.g04196"/>
</dbReference>
<dbReference type="PANTHER" id="PTHR11679">
    <property type="entry name" value="VESICLE PROTEIN SORTING-ASSOCIATED"/>
    <property type="match status" value="1"/>
</dbReference>
<organism evidence="2 3">
    <name type="scientific">Romanomermis culicivorax</name>
    <name type="common">Nematode worm</name>
    <dbReference type="NCBI Taxonomy" id="13658"/>
    <lineage>
        <taxon>Eukaryota</taxon>
        <taxon>Metazoa</taxon>
        <taxon>Ecdysozoa</taxon>
        <taxon>Nematoda</taxon>
        <taxon>Enoplea</taxon>
        <taxon>Dorylaimia</taxon>
        <taxon>Mermithida</taxon>
        <taxon>Mermithoidea</taxon>
        <taxon>Mermithidae</taxon>
        <taxon>Romanomermis</taxon>
    </lineage>
</organism>
<dbReference type="InterPro" id="IPR036045">
    <property type="entry name" value="Sec1-like_sf"/>
</dbReference>
<dbReference type="Pfam" id="PF00995">
    <property type="entry name" value="Sec1"/>
    <property type="match status" value="1"/>
</dbReference>
<evidence type="ECO:0000313" key="3">
    <source>
        <dbReference type="WBParaSite" id="nRc.2.0.1.t04196-RA"/>
    </source>
</evidence>
<dbReference type="InterPro" id="IPR001619">
    <property type="entry name" value="Sec1-like"/>
</dbReference>
<dbReference type="GO" id="GO:0016192">
    <property type="term" value="P:vesicle-mediated transport"/>
    <property type="evidence" value="ECO:0007669"/>
    <property type="project" value="InterPro"/>
</dbReference>
<sequence>MDIESYSNFIFAEFLKKTKNSALFIESDLFNYIQFLGGIPRLMNDGSVKFVMELVADQITPHTCTKAVFLIKYKLTPRIKDQIKQIIQNSESRLNYCCVIITTPSVSDENFSIFSKMESDLLEWMGNKDFTAEVLSMPLFLASLSTDLFICPTYGSLYPNLDNVRKSFFHSDFDHLPPDCRENLESLVANLHNFLKSTNLSQEIYCVGPTSSILGQKLANLGHKRQAATNDTCSLILVDRNTDLISPVIGRKFSAFDHILASNDTLSGHFNEKCVKLDQAMDFPPFTLFDRIDNQEVCDFIQQLIEKSPEDCLIIGKEKILRILQHQSKKEFPSESSIKFSDDFSPIFPHLLALTKNDDNFNGDTVLSTLQCLEMMASLSWDGGCLTDFVQYSAENK</sequence>
<comment type="similarity">
    <text evidence="1">Belongs to the STXBP/unc-18/SEC1 family.</text>
</comment>
<dbReference type="Proteomes" id="UP000887565">
    <property type="component" value="Unplaced"/>
</dbReference>
<protein>
    <submittedName>
        <fullName evidence="3">Uncharacterized protein</fullName>
    </submittedName>
</protein>
<name>A0A915HRP3_ROMCU</name>
<accession>A0A915HRP3</accession>
<dbReference type="AlphaFoldDB" id="A0A915HRP3"/>
<evidence type="ECO:0000313" key="2">
    <source>
        <dbReference type="Proteomes" id="UP000887565"/>
    </source>
</evidence>
<evidence type="ECO:0000256" key="1">
    <source>
        <dbReference type="ARBA" id="ARBA00009884"/>
    </source>
</evidence>
<keyword evidence="2" id="KW-1185">Reference proteome</keyword>
<dbReference type="SUPFAM" id="SSF56815">
    <property type="entry name" value="Sec1/munc18-like (SM) proteins"/>
    <property type="match status" value="1"/>
</dbReference>
<reference evidence="3" key="1">
    <citation type="submission" date="2022-11" db="UniProtKB">
        <authorList>
            <consortium name="WormBaseParasite"/>
        </authorList>
    </citation>
    <scope>IDENTIFICATION</scope>
</reference>